<proteinExistence type="predicted"/>
<sequence>MSGVEVFSLATGVMQTIEFAWKTLMLCKAVYRSGLVQPELLENALSLKLVSTEIQQKYGTVVPTNQDEKHLISISKKCERAAVDLEEEVKFLNLGAQKGDLISTLSIAAKASWRKGRLIRLEKNPDDSQQAAALIQQQQGFEKFDKDLQYFVLEAKAGHTKLSDLVSREAVTTRLQASRESRKLLAEVERSVRDATQAAKAHVATEVAASTKKITKALEVIRVHDDQTVRHNRVLQSLKYTGMNERANMILHAHEKTFEWIFEAERHSEDFNHPWDSFSEWLRSSSKLYWISGKPGAGKSTLMKYLLGSPQTKAALDIWMPGTIILSHFFWKPGFSLQKTLKGLLCSILHQAFRQHQHALGQALTIDPSLDEKDSHTDWSITDLFNVCNTTLKSYDAPVCMFIDGLDEIAHDDAHITLMQVLSEWHSISAVKLCVASRPELAITKRLQGYPSLRLQDLTAIDMTRFAEDAVTALLPRWDSLSDLDRFTLRSLATMLVDKAEGVFLWLRLATASLQRGADNGDTIDDLHRRLNRLPNDLFALYKDIWSRLNEDEPLYHRAAAEYVNLVLTANSIYSRRLSLLEVMSALGKADQRHYLFAGGNPSYSDCQTQCERFGREMLARTAGLLELTTKSRPLLWSKDAFWDAIRGGYGPFLQIDFIHRSAYEFLTSTEEGRHIRSADQSTHLARSLRLIKANIYIAFNPLKGVRLSSDFEVLARVMKEGEHEETDDSALRDEIHGIFDMCSAYFEPIQAHSNDARHFLAVVARYPSLSVFVASYIQKTSNPSLLATKVLQDLDWSLHRTSGFDNDDQVSLVQRLLALGADPNAEGLLFRLNYRPAALANFGYIQRSSSSEQDYDDRFFGHRKQQLFYPHGPPLLNILSAREDATPTMAEIIKHFLDAGLNPNLRTCVLFSIHNKGKMVGLSSQSKMGVLDLGDPGDFMSPVDAALYLHGVHLVLHANLEYLVNGILARFRRLDKTSKHTVVHEPGERKNENTEKRSAPFAEVRYVVAIDMVSNPSTSSKGRRRRRFRIKKGTAARELADLLDFYWYGEDLTEGRTPAAEGLLDRIAEVIQSGDSEEIPAVITRSLAEEKHGWIEKRGDEVVETEEKQTWHLVKGEPFADDALPQRPSMKLGRHVEAPPVYRYYEFITF</sequence>
<dbReference type="InterPro" id="IPR027417">
    <property type="entry name" value="P-loop_NTPase"/>
</dbReference>
<accession>A0AA38X9B7</accession>
<evidence type="ECO:0000313" key="4">
    <source>
        <dbReference type="Proteomes" id="UP001172673"/>
    </source>
</evidence>
<evidence type="ECO:0000256" key="1">
    <source>
        <dbReference type="ARBA" id="ARBA00022737"/>
    </source>
</evidence>
<dbReference type="Proteomes" id="UP001172673">
    <property type="component" value="Unassembled WGS sequence"/>
</dbReference>
<dbReference type="Gene3D" id="3.40.50.300">
    <property type="entry name" value="P-loop containing nucleotide triphosphate hydrolases"/>
    <property type="match status" value="1"/>
</dbReference>
<gene>
    <name evidence="3" type="ORF">H2200_006720</name>
</gene>
<keyword evidence="1" id="KW-0677">Repeat</keyword>
<dbReference type="PANTHER" id="PTHR10039:SF5">
    <property type="entry name" value="NACHT DOMAIN-CONTAINING PROTEIN"/>
    <property type="match status" value="1"/>
</dbReference>
<reference evidence="3" key="1">
    <citation type="submission" date="2022-10" db="EMBL/GenBank/DDBJ databases">
        <title>Culturing micro-colonial fungi from biological soil crusts in the Mojave desert and describing Neophaeococcomyces mojavensis, and introducing the new genera and species Taxawa tesnikishii.</title>
        <authorList>
            <person name="Kurbessoian T."/>
            <person name="Stajich J.E."/>
        </authorList>
    </citation>
    <scope>NUCLEOTIDE SEQUENCE</scope>
    <source>
        <strain evidence="3">TK_41</strain>
    </source>
</reference>
<dbReference type="PANTHER" id="PTHR10039">
    <property type="entry name" value="AMELOGENIN"/>
    <property type="match status" value="1"/>
</dbReference>
<dbReference type="Pfam" id="PF24883">
    <property type="entry name" value="NPHP3_N"/>
    <property type="match status" value="1"/>
</dbReference>
<protein>
    <recommendedName>
        <fullName evidence="2">Nephrocystin 3-like N-terminal domain-containing protein</fullName>
    </recommendedName>
</protein>
<comment type="caution">
    <text evidence="3">The sequence shown here is derived from an EMBL/GenBank/DDBJ whole genome shotgun (WGS) entry which is preliminary data.</text>
</comment>
<name>A0AA38X9B7_9EURO</name>
<organism evidence="3 4">
    <name type="scientific">Cladophialophora chaetospira</name>
    <dbReference type="NCBI Taxonomy" id="386627"/>
    <lineage>
        <taxon>Eukaryota</taxon>
        <taxon>Fungi</taxon>
        <taxon>Dikarya</taxon>
        <taxon>Ascomycota</taxon>
        <taxon>Pezizomycotina</taxon>
        <taxon>Eurotiomycetes</taxon>
        <taxon>Chaetothyriomycetidae</taxon>
        <taxon>Chaetothyriales</taxon>
        <taxon>Herpotrichiellaceae</taxon>
        <taxon>Cladophialophora</taxon>
    </lineage>
</organism>
<keyword evidence="4" id="KW-1185">Reference proteome</keyword>
<dbReference type="InterPro" id="IPR056884">
    <property type="entry name" value="NPHP3-like_N"/>
</dbReference>
<evidence type="ECO:0000313" key="3">
    <source>
        <dbReference type="EMBL" id="KAJ9608949.1"/>
    </source>
</evidence>
<dbReference type="SUPFAM" id="SSF52540">
    <property type="entry name" value="P-loop containing nucleoside triphosphate hydrolases"/>
    <property type="match status" value="1"/>
</dbReference>
<dbReference type="AlphaFoldDB" id="A0AA38X9B7"/>
<feature type="domain" description="Nephrocystin 3-like N-terminal" evidence="2">
    <location>
        <begin position="276"/>
        <end position="438"/>
    </location>
</feature>
<dbReference type="EMBL" id="JAPDRK010000009">
    <property type="protein sequence ID" value="KAJ9608949.1"/>
    <property type="molecule type" value="Genomic_DNA"/>
</dbReference>
<evidence type="ECO:0000259" key="2">
    <source>
        <dbReference type="Pfam" id="PF24883"/>
    </source>
</evidence>